<dbReference type="CDD" id="cd06974">
    <property type="entry name" value="TerD_like"/>
    <property type="match status" value="1"/>
</dbReference>
<feature type="domain" description="TerD" evidence="2">
    <location>
        <begin position="8"/>
        <end position="184"/>
    </location>
</feature>
<reference evidence="3 4" key="1">
    <citation type="submission" date="2020-11" db="EMBL/GenBank/DDBJ databases">
        <title>Arthrobacter antarcticus sp. nov., isolated from Antarctic Soil.</title>
        <authorList>
            <person name="Li J."/>
        </authorList>
    </citation>
    <scope>NUCLEOTIDE SEQUENCE [LARGE SCALE GENOMIC DNA]</scope>
    <source>
        <strain evidence="3 4">Z1-20</strain>
    </source>
</reference>
<evidence type="ECO:0000313" key="3">
    <source>
        <dbReference type="EMBL" id="MBG0739822.1"/>
    </source>
</evidence>
<sequence length="188" mass="19830">MGRSVVASLVPGANAALTAENSGLTKVLVGLGWDTIPSRGPAAELVPMAVMCNADGAAVSGDHLVFFNQLVSADGSVTFAGDTDQEQIDVDLAQVPAAVAKIAFIVYVDPEVRGPGNFSAVRSAYIRVATAGNRELVRFDVPLSSDDNITAMMFGELYRHHDDWKFRALGQGYTTGLAGVAKDFRVDV</sequence>
<protein>
    <submittedName>
        <fullName evidence="3">TerD family protein</fullName>
    </submittedName>
</protein>
<dbReference type="AlphaFoldDB" id="A0A931CJM8"/>
<accession>A0A931CJM8</accession>
<dbReference type="EMBL" id="JADNYM010000012">
    <property type="protein sequence ID" value="MBG0739822.1"/>
    <property type="molecule type" value="Genomic_DNA"/>
</dbReference>
<dbReference type="InterPro" id="IPR003325">
    <property type="entry name" value="TerD"/>
</dbReference>
<dbReference type="InterPro" id="IPR051324">
    <property type="entry name" value="Stress/Tellurium_Resist"/>
</dbReference>
<dbReference type="Proteomes" id="UP000655366">
    <property type="component" value="Unassembled WGS sequence"/>
</dbReference>
<comment type="similarity">
    <text evidence="1">Belongs to the CAPAB/TerDEXZ family.</text>
</comment>
<evidence type="ECO:0000313" key="4">
    <source>
        <dbReference type="Proteomes" id="UP000655366"/>
    </source>
</evidence>
<evidence type="ECO:0000256" key="1">
    <source>
        <dbReference type="ARBA" id="ARBA00008775"/>
    </source>
</evidence>
<name>A0A931CJM8_9MICC</name>
<proteinExistence type="inferred from homology"/>
<dbReference type="Pfam" id="PF02342">
    <property type="entry name" value="TerD"/>
    <property type="match status" value="1"/>
</dbReference>
<comment type="caution">
    <text evidence="3">The sequence shown here is derived from an EMBL/GenBank/DDBJ whole genome shotgun (WGS) entry which is preliminary data.</text>
</comment>
<keyword evidence="4" id="KW-1185">Reference proteome</keyword>
<evidence type="ECO:0000259" key="2">
    <source>
        <dbReference type="Pfam" id="PF02342"/>
    </source>
</evidence>
<gene>
    <name evidence="3" type="ORF">IV500_10540</name>
</gene>
<organism evidence="3 4">
    <name type="scientific">Arthrobacter terrae</name>
    <dbReference type="NCBI Taxonomy" id="2935737"/>
    <lineage>
        <taxon>Bacteria</taxon>
        <taxon>Bacillati</taxon>
        <taxon>Actinomycetota</taxon>
        <taxon>Actinomycetes</taxon>
        <taxon>Micrococcales</taxon>
        <taxon>Micrococcaceae</taxon>
        <taxon>Arthrobacter</taxon>
    </lineage>
</organism>
<dbReference type="Gene3D" id="2.60.60.30">
    <property type="entry name" value="sav2460 like domains"/>
    <property type="match status" value="1"/>
</dbReference>
<dbReference type="PANTHER" id="PTHR32097:SF4">
    <property type="entry name" value="GENERAL STRESS PROTEIN 16U"/>
    <property type="match status" value="1"/>
</dbReference>
<dbReference type="PANTHER" id="PTHR32097">
    <property type="entry name" value="CAMP-BINDING PROTEIN 1-RELATED"/>
    <property type="match status" value="1"/>
</dbReference>